<proteinExistence type="predicted"/>
<comment type="caution">
    <text evidence="2">The sequence shown here is derived from an EMBL/GenBank/DDBJ whole genome shotgun (WGS) entry which is preliminary data.</text>
</comment>
<accession>A0ABW1BKR3</accession>
<evidence type="ECO:0000313" key="3">
    <source>
        <dbReference type="Proteomes" id="UP001596112"/>
    </source>
</evidence>
<gene>
    <name evidence="2" type="ORF">ACFQGO_38700</name>
</gene>
<dbReference type="InterPro" id="IPR013783">
    <property type="entry name" value="Ig-like_fold"/>
</dbReference>
<feature type="chain" id="PRO_5047068433" evidence="1">
    <location>
        <begin position="27"/>
        <end position="393"/>
    </location>
</feature>
<keyword evidence="3" id="KW-1185">Reference proteome</keyword>
<name>A0ABW1BKR3_9ACTN</name>
<keyword evidence="1" id="KW-0732">Signal</keyword>
<organism evidence="2 3">
    <name type="scientific">Streptomyces heilongjiangensis</name>
    <dbReference type="NCBI Taxonomy" id="945052"/>
    <lineage>
        <taxon>Bacteria</taxon>
        <taxon>Bacillati</taxon>
        <taxon>Actinomycetota</taxon>
        <taxon>Actinomycetes</taxon>
        <taxon>Kitasatosporales</taxon>
        <taxon>Streptomycetaceae</taxon>
        <taxon>Streptomyces</taxon>
    </lineage>
</organism>
<dbReference type="Proteomes" id="UP001596112">
    <property type="component" value="Unassembled WGS sequence"/>
</dbReference>
<dbReference type="RefSeq" id="WP_159773883.1">
    <property type="nucleotide sequence ID" value="NZ_JAQOSL010000122.1"/>
</dbReference>
<feature type="signal peptide" evidence="1">
    <location>
        <begin position="1"/>
        <end position="26"/>
    </location>
</feature>
<reference evidence="3" key="1">
    <citation type="journal article" date="2019" name="Int. J. Syst. Evol. Microbiol.">
        <title>The Global Catalogue of Microorganisms (GCM) 10K type strain sequencing project: providing services to taxonomists for standard genome sequencing and annotation.</title>
        <authorList>
            <consortium name="The Broad Institute Genomics Platform"/>
            <consortium name="The Broad Institute Genome Sequencing Center for Infectious Disease"/>
            <person name="Wu L."/>
            <person name="Ma J."/>
        </authorList>
    </citation>
    <scope>NUCLEOTIDE SEQUENCE [LARGE SCALE GENOMIC DNA]</scope>
    <source>
        <strain evidence="3">JCM 9918</strain>
    </source>
</reference>
<evidence type="ECO:0000313" key="2">
    <source>
        <dbReference type="EMBL" id="MFC5813359.1"/>
    </source>
</evidence>
<sequence>MRLSRTAPVALALTAMPALVVTTAAASPPSAPEPSAPTAVFTLDASKGTFSAKAASGQRVSVLATHIGQGADTKILKAGDERAVSDTTFARSSEPSARSAWAASSKFADLSWADAGAKTYTVYRDGAKIGTTSKPSFRDTSVIPGTEADYRIIGAGKKDTHTWGMTATIPSSDTTKALNATAKDIEAKARKYSKSTLRWRSFIRPTWADIPKELEKLSGCKYTKGYKYAGDARGFSKSGKNPGSRAGVTGTVDWKSGKVTWDRFTGKTRVYKKSNSRLVATRKASVKKIKFKALNKHNGKERGVRIIVDATDPFCPKSGVKRAGIGASATVQMTRSGSFHVTGKHRQAPDHELYMYNYAGKKYKTKTILRDKMLDLRCISQPACQLQNIAAKG</sequence>
<evidence type="ECO:0000256" key="1">
    <source>
        <dbReference type="SAM" id="SignalP"/>
    </source>
</evidence>
<dbReference type="Gene3D" id="2.60.40.10">
    <property type="entry name" value="Immunoglobulins"/>
    <property type="match status" value="1"/>
</dbReference>
<dbReference type="EMBL" id="JBHSNZ010000075">
    <property type="protein sequence ID" value="MFC5813359.1"/>
    <property type="molecule type" value="Genomic_DNA"/>
</dbReference>
<protein>
    <submittedName>
        <fullName evidence="2">Uncharacterized protein</fullName>
    </submittedName>
</protein>